<keyword evidence="2" id="KW-1185">Reference proteome</keyword>
<proteinExistence type="predicted"/>
<organism evidence="1 2">
    <name type="scientific">Alteromonas mediterranea (strain DSM 17117 / CIP 110805 / LMG 28347 / Deep ecotype)</name>
    <dbReference type="NCBI Taxonomy" id="1774373"/>
    <lineage>
        <taxon>Bacteria</taxon>
        <taxon>Pseudomonadati</taxon>
        <taxon>Pseudomonadota</taxon>
        <taxon>Gammaproteobacteria</taxon>
        <taxon>Alteromonadales</taxon>
        <taxon>Alteromonadaceae</taxon>
        <taxon>Alteromonas/Salinimonas group</taxon>
        <taxon>Alteromonas</taxon>
    </lineage>
</organism>
<protein>
    <submittedName>
        <fullName evidence="1">Uncharacterized protein</fullName>
    </submittedName>
</protein>
<dbReference type="KEGG" id="amc:MADE_000001023280"/>
<reference evidence="1 2" key="2">
    <citation type="journal article" date="2015" name="Antonie Van Leeuwenhoek">
        <title>Ecophysiological diversity of a novel member of the genus Alteromonas, and description of Alteromonas mediterranea sp. nov.</title>
        <authorList>
            <person name="Ivanova E.P."/>
            <person name="Lopez-Perez M."/>
            <person name="Zabalos M."/>
            <person name="Nguyen S.H."/>
            <person name="Webb H.K."/>
            <person name="Ryan J."/>
            <person name="Lagutin K."/>
            <person name="Vyssotski M."/>
            <person name="Crawford R.J."/>
            <person name="Rodriguez-Valera F."/>
        </authorList>
    </citation>
    <scope>NUCLEOTIDE SEQUENCE [LARGE SCALE GENOMIC DNA]</scope>
    <source>
        <strain evidence="2">DSM 17117 / CIP 110805 / LMG 28347 / Deep ecotype</strain>
    </source>
</reference>
<dbReference type="Proteomes" id="UP000001870">
    <property type="component" value="Chromosome"/>
</dbReference>
<sequence length="49" mass="5277">MIIDAWHETNHSDLQIASLLLVSPLIKAFKKTGKSATCVIAPESTNPSV</sequence>
<dbReference type="AlphaFoldDB" id="T2DMV2"/>
<reference evidence="1 2" key="1">
    <citation type="journal article" date="2008" name="ISME J.">
        <title>Comparative genomics of two ecotypes of the marine planktonic copiotroph Alteromonas macleodii suggests alternative lifestyles associated with different kinds of particulate organic matter.</title>
        <authorList>
            <person name="Ivars-Martinez E."/>
            <person name="Martin-Cuadrado A.B."/>
            <person name="D'Auria G."/>
            <person name="Mira A."/>
            <person name="Ferriera S."/>
            <person name="Johnson J."/>
            <person name="Friedman R."/>
            <person name="Rodriguez-Valera F."/>
        </authorList>
    </citation>
    <scope>NUCLEOTIDE SEQUENCE [LARGE SCALE GENOMIC DNA]</scope>
    <source>
        <strain evidence="2">DSM 17117 / CIP 110805 / LMG 28347 / Deep ecotype</strain>
    </source>
</reference>
<gene>
    <name evidence="1" type="ORF">MADE_000001023280</name>
</gene>
<evidence type="ECO:0000313" key="1">
    <source>
        <dbReference type="EMBL" id="AGV54127.1"/>
    </source>
</evidence>
<dbReference type="HOGENOM" id="CLU_3131569_0_0_6"/>
<dbReference type="EMBL" id="CP001103">
    <property type="protein sequence ID" value="AGV54127.1"/>
    <property type="molecule type" value="Genomic_DNA"/>
</dbReference>
<evidence type="ECO:0000313" key="2">
    <source>
        <dbReference type="Proteomes" id="UP000001870"/>
    </source>
</evidence>
<name>T2DMV2_ALTMD</name>
<accession>T2DMV2</accession>